<comment type="caution">
    <text evidence="1">The sequence shown here is derived from an EMBL/GenBank/DDBJ whole genome shotgun (WGS) entry which is preliminary data.</text>
</comment>
<keyword evidence="2" id="KW-1185">Reference proteome</keyword>
<organism evidence="1 2">
    <name type="scientific">Vreelandella gomseomensis</name>
    <dbReference type="NCBI Taxonomy" id="370766"/>
    <lineage>
        <taxon>Bacteria</taxon>
        <taxon>Pseudomonadati</taxon>
        <taxon>Pseudomonadota</taxon>
        <taxon>Gammaproteobacteria</taxon>
        <taxon>Oceanospirillales</taxon>
        <taxon>Halomonadaceae</taxon>
        <taxon>Vreelandella</taxon>
    </lineage>
</organism>
<dbReference type="EMBL" id="JARWAI010000002">
    <property type="protein sequence ID" value="MDR5873753.1"/>
    <property type="molecule type" value="Genomic_DNA"/>
</dbReference>
<accession>A0ABU1G8D5</accession>
<dbReference type="Proteomes" id="UP001269267">
    <property type="component" value="Unassembled WGS sequence"/>
</dbReference>
<protein>
    <submittedName>
        <fullName evidence="1">Uncharacterized protein</fullName>
    </submittedName>
</protein>
<proteinExistence type="predicted"/>
<gene>
    <name evidence="1" type="ORF">QC815_02355</name>
</gene>
<dbReference type="RefSeq" id="WP_309766755.1">
    <property type="nucleotide sequence ID" value="NZ_JARWAI010000002.1"/>
</dbReference>
<evidence type="ECO:0000313" key="1">
    <source>
        <dbReference type="EMBL" id="MDR5873753.1"/>
    </source>
</evidence>
<evidence type="ECO:0000313" key="2">
    <source>
        <dbReference type="Proteomes" id="UP001269267"/>
    </source>
</evidence>
<sequence>MTATKNPLPYLDSLGPSDSGETLSFPDYFHALSEMSVYEHFKQSIDYLYENYNISLDFNNKISPDSSPIFRDIFYQEFENSHHKIESGVSAMNCEEDIESKLSFVFQNDFLQHIFPRAVTWMACIKLLIEHGSTEKAWSSMLHYKEVEHNIRQLMDLEEENHRAKLASINGRKNYDYLIPLKRHFVSLLSLSKPIGGWKFMTEACSKLAPEVYSYYEKSSVKEKRRHDLQQIETKLYNWLNYDPECKSVFEENCKKNSSRSTK</sequence>
<reference evidence="1 2" key="1">
    <citation type="submission" date="2023-04" db="EMBL/GenBank/DDBJ databases">
        <title>A long-awaited taxogenomic arrangement of the family Halomonadaceae.</title>
        <authorList>
            <person name="De La Haba R."/>
            <person name="Chuvochina M."/>
            <person name="Wittouck S."/>
            <person name="Arahal D.R."/>
            <person name="Sanchez-Porro C."/>
            <person name="Hugenholtz P."/>
            <person name="Ventosa A."/>
        </authorList>
    </citation>
    <scope>NUCLEOTIDE SEQUENCE [LARGE SCALE GENOMIC DNA]</scope>
    <source>
        <strain evidence="1 2">DSM 18042</strain>
    </source>
</reference>
<name>A0ABU1G8D5_9GAMM</name>